<evidence type="ECO:0000256" key="3">
    <source>
        <dbReference type="ARBA" id="ARBA00022490"/>
    </source>
</evidence>
<evidence type="ECO:0000256" key="1">
    <source>
        <dbReference type="ARBA" id="ARBA00004496"/>
    </source>
</evidence>
<keyword evidence="3" id="KW-0963">Cytoplasm</keyword>
<dbReference type="OrthoDB" id="951172at2759"/>
<comment type="subcellular location">
    <subcellularLocation>
        <location evidence="1">Cytoplasm</location>
    </subcellularLocation>
</comment>
<protein>
    <submittedName>
        <fullName evidence="7">Armadillo repeat domain-containing protein</fullName>
    </submittedName>
</protein>
<dbReference type="Gene3D" id="1.25.10.10">
    <property type="entry name" value="Leucine-rich Repeat Variant"/>
    <property type="match status" value="1"/>
</dbReference>
<dbReference type="Proteomes" id="UP000316726">
    <property type="component" value="Chromosome 1"/>
</dbReference>
<dbReference type="InterPro" id="IPR000357">
    <property type="entry name" value="HEAT"/>
</dbReference>
<keyword evidence="2" id="KW-0813">Transport</keyword>
<dbReference type="EMBL" id="HBHL01013285">
    <property type="protein sequence ID" value="CAD9719865.1"/>
    <property type="molecule type" value="Transcribed_RNA"/>
</dbReference>
<organism evidence="7 8">
    <name type="scientific">Chloropicon primus</name>
    <dbReference type="NCBI Taxonomy" id="1764295"/>
    <lineage>
        <taxon>Eukaryota</taxon>
        <taxon>Viridiplantae</taxon>
        <taxon>Chlorophyta</taxon>
        <taxon>Chloropicophyceae</taxon>
        <taxon>Chloropicales</taxon>
        <taxon>Chloropicaceae</taxon>
        <taxon>Chloropicon</taxon>
    </lineage>
</organism>
<dbReference type="SUPFAM" id="SSF48371">
    <property type="entry name" value="ARM repeat"/>
    <property type="match status" value="1"/>
</dbReference>
<reference evidence="7 8" key="1">
    <citation type="submission" date="2018-07" db="EMBL/GenBank/DDBJ databases">
        <title>The complete nuclear genome of the prasinophyte Chloropicon primus (CCMP1205).</title>
        <authorList>
            <person name="Pombert J.-F."/>
            <person name="Otis C."/>
            <person name="Turmel M."/>
            <person name="Lemieux C."/>
        </authorList>
    </citation>
    <scope>NUCLEOTIDE SEQUENCE [LARGE SCALE GENOMIC DNA]</scope>
    <source>
        <strain evidence="7 8">CCMP1205</strain>
    </source>
</reference>
<accession>A0A5B8MCZ8</accession>
<dbReference type="GO" id="GO:0006606">
    <property type="term" value="P:protein import into nucleus"/>
    <property type="evidence" value="ECO:0007669"/>
    <property type="project" value="InterPro"/>
</dbReference>
<evidence type="ECO:0000313" key="7">
    <source>
        <dbReference type="EMBL" id="QDZ18263.1"/>
    </source>
</evidence>
<evidence type="ECO:0000313" key="8">
    <source>
        <dbReference type="Proteomes" id="UP000316726"/>
    </source>
</evidence>
<dbReference type="STRING" id="1764295.A0A5B8MCZ8"/>
<keyword evidence="4" id="KW-0677">Repeat</keyword>
<evidence type="ECO:0000256" key="5">
    <source>
        <dbReference type="ARBA" id="ARBA00022927"/>
    </source>
</evidence>
<dbReference type="EMBL" id="CP031034">
    <property type="protein sequence ID" value="QDZ18263.1"/>
    <property type="molecule type" value="Genomic_DNA"/>
</dbReference>
<dbReference type="InterPro" id="IPR040122">
    <property type="entry name" value="Importin_beta"/>
</dbReference>
<keyword evidence="8" id="KW-1185">Reference proteome</keyword>
<dbReference type="InterPro" id="IPR011989">
    <property type="entry name" value="ARM-like"/>
</dbReference>
<dbReference type="PANTHER" id="PTHR10527">
    <property type="entry name" value="IMPORTIN BETA"/>
    <property type="match status" value="1"/>
</dbReference>
<keyword evidence="5" id="KW-0653">Protein transport</keyword>
<reference evidence="6" key="2">
    <citation type="submission" date="2021-01" db="EMBL/GenBank/DDBJ databases">
        <authorList>
            <person name="Corre E."/>
            <person name="Pelletier E."/>
            <person name="Niang G."/>
            <person name="Scheremetjew M."/>
            <person name="Finn R."/>
            <person name="Kale V."/>
            <person name="Holt S."/>
            <person name="Cochrane G."/>
            <person name="Meng A."/>
            <person name="Brown T."/>
            <person name="Cohen L."/>
        </authorList>
    </citation>
    <scope>NUCLEOTIDE SEQUENCE</scope>
    <source>
        <strain evidence="6">CCMP1205</strain>
    </source>
</reference>
<proteinExistence type="predicted"/>
<dbReference type="GO" id="GO:0005737">
    <property type="term" value="C:cytoplasm"/>
    <property type="evidence" value="ECO:0007669"/>
    <property type="project" value="UniProtKB-SubCell"/>
</dbReference>
<evidence type="ECO:0000313" key="6">
    <source>
        <dbReference type="EMBL" id="CAD9719865.1"/>
    </source>
</evidence>
<name>A0A5B8MCZ8_9CHLO</name>
<gene>
    <name evidence="7" type="ORF">A3770_01p07810</name>
    <name evidence="6" type="ORF">CPRI1469_LOCUS8731</name>
</gene>
<evidence type="ECO:0000256" key="2">
    <source>
        <dbReference type="ARBA" id="ARBA00022448"/>
    </source>
</evidence>
<dbReference type="AlphaFoldDB" id="A0A5B8MCZ8"/>
<evidence type="ECO:0000256" key="4">
    <source>
        <dbReference type="ARBA" id="ARBA00022737"/>
    </source>
</evidence>
<dbReference type="GO" id="GO:0005634">
    <property type="term" value="C:nucleus"/>
    <property type="evidence" value="ECO:0007669"/>
    <property type="project" value="UniProtKB-SubCell"/>
</dbReference>
<dbReference type="Pfam" id="PF02985">
    <property type="entry name" value="HEAT"/>
    <property type="match status" value="1"/>
</dbReference>
<sequence>MAAPGASGRVQGENYGFPSNDEVMKVLVGLLSSTVDPFANHAHVYNQIQQLRDHLKGDFELYLVALMAQWNNAELRVEVCQAAGLLLKQSIKTKYKEGIAEKAKNLIKVGCLQMFLQVGAASSPEKHHHYKNKSVQNTLGTVMSTIVGFEGLSKWPELFERILIQLRTDISAASGDERGLLLEQLEETLDFLFKVLEEHGENSAICQEVAELCKRFDLGNLILHKAALPKTNVRVKTLKCVYHILQILYLSHSIDTNKEVLRQQQLTQNTLNQLLALTSNSEPEVKAVVCTGFVQILEVEAQLLQIHLENLVKYMLVMTQDQDTLVALEATGFWSVYMETIDFYSADQYGETSASLAGGESLSSDCEYWLQRAMGELIKVLTKNMRYSNDDEDVIEAEQIWEDIKTKAQRQQTHAFQSTDVRPFQLKNARGILGGSQEEEDSDVVESWTLRKSSAGTLDHLALHHGDALLPFLLPIVTGHLQHEEWAVRESAILALGAVIIGCPGLEEHTMDVMKVILPQLQQHPDSQHPMLVTICCWTLSRFARAVVSIADESGEAGRDLYEQMHRSLLLQLRSLHPKVVEAALSALAVCVQEITLSLLLQVLDPTIEEIRSMLGKRQSMSEKNVILVFDLVATLCLSVRESDAPELFSDQRYFALILGPLLDIFFSYQREKFGDMVFLNLVQTITLCLSAFGDALEAHCKGIVEFCVQVCQVASSLNDASDKTIYTISATLGLMAGLVHFPSATQLLSGQHQEFLAFLCSCLHHSSSDVKQAAFSLCGSLLSQGTGLLTAQNTNDLSMSVIQAGLQSLQSAIAEINRRNDLDGSVAGAITAGTALDEVNNAMWCLCKVAKSIDGQAVVSLLGLVTPFLERSSGFPRILLENASILIGCVASVQSQALAPYMDHFFWSWAVALGTLCDSKEKEDAFVGLFHMLQARQDMGAKYFPQVSNAIASWHQIKNPTLHQMLLSLLSHYKALVDWSRVPPATRNKLNAVYQLNLT</sequence>
<dbReference type="InterPro" id="IPR016024">
    <property type="entry name" value="ARM-type_fold"/>
</dbReference>